<dbReference type="AlphaFoldDB" id="A0A9X3PJC7"/>
<dbReference type="EMBL" id="JAPZVQ010000010">
    <property type="protein sequence ID" value="MDA1386586.1"/>
    <property type="molecule type" value="Genomic_DNA"/>
</dbReference>
<dbReference type="CDD" id="cd00838">
    <property type="entry name" value="MPP_superfamily"/>
    <property type="match status" value="1"/>
</dbReference>
<keyword evidence="4" id="KW-0378">Hydrolase</keyword>
<evidence type="ECO:0000256" key="1">
    <source>
        <dbReference type="SAM" id="SignalP"/>
    </source>
</evidence>
<dbReference type="InterPro" id="IPR018711">
    <property type="entry name" value="NAGPA"/>
</dbReference>
<dbReference type="Pfam" id="PF09992">
    <property type="entry name" value="NAGPA"/>
    <property type="match status" value="1"/>
</dbReference>
<feature type="signal peptide" evidence="1">
    <location>
        <begin position="1"/>
        <end position="23"/>
    </location>
</feature>
<dbReference type="InterPro" id="IPR004843">
    <property type="entry name" value="Calcineurin-like_PHP"/>
</dbReference>
<evidence type="ECO:0000313" key="4">
    <source>
        <dbReference type="EMBL" id="MDA1386586.1"/>
    </source>
</evidence>
<dbReference type="SUPFAM" id="SSF56300">
    <property type="entry name" value="Metallo-dependent phosphatases"/>
    <property type="match status" value="1"/>
</dbReference>
<evidence type="ECO:0000259" key="3">
    <source>
        <dbReference type="Pfam" id="PF09992"/>
    </source>
</evidence>
<feature type="domain" description="Phosphodiester glycosidase" evidence="3">
    <location>
        <begin position="202"/>
        <end position="372"/>
    </location>
</feature>
<name>A0A9X3PJC7_9ACTN</name>
<dbReference type="PANTHER" id="PTHR40446:SF2">
    <property type="entry name" value="N-ACETYLGLUCOSAMINE-1-PHOSPHODIESTER ALPHA-N-ACETYLGLUCOSAMINIDASE"/>
    <property type="match status" value="1"/>
</dbReference>
<dbReference type="InterPro" id="IPR029052">
    <property type="entry name" value="Metallo-depent_PP-like"/>
</dbReference>
<evidence type="ECO:0000313" key="5">
    <source>
        <dbReference type="EMBL" id="MDR7340652.1"/>
    </source>
</evidence>
<sequence>MRTTPWIAAAVLAATLAAPPANAQAPEGDAIDVAAGASTVAPGIALESFDRWEDQGWIRGDAATIDLHADVRPEYLSPGSVAATAPVRDQLAGVDGAVLAFNADFFDINDTGGAEGVAIADGELVKSAAAGSSNVIGFDADGTAAIQSIGFAGTATTGTGALDLYGLNVTALPADSIGVYDAAWGEASRARVADGATALTEVTVVDGVVAAVTDAPQAGPIAADATVLFGREAGAQALAQLQIGDEVAVDYAAVPQGDLPETAVSGRQILLQDGEVVPHADQARHPRTAVGVAEDGRTLYVLTVDGRQAASGGYTLEETAEQLLAMGAHSALNLDGGGSSTLIARAPGTNDLVTVNSPSDATERAVGNGLAFTVPAGDGEPAGFALAPQAPFSPGAIDGADYDRVFPGLTRPLDAAAFDDAYGPAAADPHWRTSPSRLGWVDDDGVFHARNRSGTATVTVKDGGAEGTTALQVLGPLAALEPSRRLVSLADIGASAPFQLIGADAQGFTAPIDPGDIDITYDDDLYAIAPDGLGGFTITAKAAGSGTVELTVAGRTTALAVTVGLEEQPVADFGDAAQWTFSTARATGSMAPADGHDGAGLALTYDFTQSTATRAAYAKPPAGIPVAGQPQRFGLWAKGDGHGEWPSLHLKDANGTDVVLRGDYLTEPGWTRLEFDVPAGVAYPVSVYRFYVAETRATASYQGSVTISDLVASTAPEVAIPTAEPAADPLVAGDLDGADWTFAVMSDAQFTAENPDSAIVASARRTLREIKDSGAELLLVNGDLVDECESDDLALAERILDEELGGELDWVYVPGNHEAMGCKVSDWSAVFGPAFRTFDRNGTRFVTLDTSGLTIAKGGWEQVRMLRDALDAAAADPGIDSVAVVAHVPTNDKSPQQASQLGDRLEAEVVEQWLTAFETGSGKEAVYIGAHAGYFDASRVDGVSYWVNGNSGKAPSSTPRDGGFIGWTEFGLGASGGDWLTAQVRPQVDELTVDVPDLAPGEVVTVEAALAQGGSRIPVVYPMGVAWSGSNVYIGERPPGPLAWWRYDAWFDPQTRELRAWRAGTVELTATVNDVAATDTAAIG</sequence>
<evidence type="ECO:0000313" key="6">
    <source>
        <dbReference type="Proteomes" id="UP001145799"/>
    </source>
</evidence>
<dbReference type="Pfam" id="PF00149">
    <property type="entry name" value="Metallophos"/>
    <property type="match status" value="1"/>
</dbReference>
<gene>
    <name evidence="5" type="ORF">J2S69_004371</name>
    <name evidence="4" type="ORF">O2L01_16425</name>
</gene>
<dbReference type="PANTHER" id="PTHR40446">
    <property type="entry name" value="N-ACETYLGLUCOSAMINE-1-PHOSPHODIESTER ALPHA-N-ACETYLGLUCOSAMINIDASE"/>
    <property type="match status" value="1"/>
</dbReference>
<dbReference type="GO" id="GO:0016798">
    <property type="term" value="F:hydrolase activity, acting on glycosyl bonds"/>
    <property type="evidence" value="ECO:0007669"/>
    <property type="project" value="UniProtKB-KW"/>
</dbReference>
<keyword evidence="1" id="KW-0732">Signal</keyword>
<organism evidence="4 6">
    <name type="scientific">Glycomyces lechevalierae</name>
    <dbReference type="NCBI Taxonomy" id="256034"/>
    <lineage>
        <taxon>Bacteria</taxon>
        <taxon>Bacillati</taxon>
        <taxon>Actinomycetota</taxon>
        <taxon>Actinomycetes</taxon>
        <taxon>Glycomycetales</taxon>
        <taxon>Glycomycetaceae</taxon>
        <taxon>Glycomyces</taxon>
    </lineage>
</organism>
<keyword evidence="4" id="KW-0326">Glycosidase</keyword>
<protein>
    <submittedName>
        <fullName evidence="5">Exopolysaccharide biosynthesis protein</fullName>
    </submittedName>
    <submittedName>
        <fullName evidence="4">Phosphodiester glycosidase family protein</fullName>
    </submittedName>
</protein>
<keyword evidence="7" id="KW-1185">Reference proteome</keyword>
<proteinExistence type="predicted"/>
<feature type="domain" description="Calcineurin-like phosphoesterase" evidence="2">
    <location>
        <begin position="742"/>
        <end position="917"/>
    </location>
</feature>
<dbReference type="RefSeq" id="WP_270123058.1">
    <property type="nucleotide sequence ID" value="NZ_BAAAOM010000001.1"/>
</dbReference>
<dbReference type="Gene3D" id="3.60.21.10">
    <property type="match status" value="1"/>
</dbReference>
<accession>A0A9X3PJC7</accession>
<reference evidence="4" key="1">
    <citation type="submission" date="2022-12" db="EMBL/GenBank/DDBJ databases">
        <title>Gycomyces niveus sp.nov., a novel actinomycete isolated from soil in Shouguang.</title>
        <authorList>
            <person name="Yang X."/>
        </authorList>
    </citation>
    <scope>NUCLEOTIDE SEQUENCE</scope>
    <source>
        <strain evidence="4">DSM 44724</strain>
    </source>
</reference>
<dbReference type="Proteomes" id="UP001145799">
    <property type="component" value="Unassembled WGS sequence"/>
</dbReference>
<dbReference type="Proteomes" id="UP001183604">
    <property type="component" value="Unassembled WGS sequence"/>
</dbReference>
<comment type="caution">
    <text evidence="4">The sequence shown here is derived from an EMBL/GenBank/DDBJ whole genome shotgun (WGS) entry which is preliminary data.</text>
</comment>
<evidence type="ECO:0000313" key="7">
    <source>
        <dbReference type="Proteomes" id="UP001183604"/>
    </source>
</evidence>
<feature type="chain" id="PRO_5040870398" evidence="1">
    <location>
        <begin position="24"/>
        <end position="1084"/>
    </location>
</feature>
<reference evidence="5 7" key="2">
    <citation type="submission" date="2023-07" db="EMBL/GenBank/DDBJ databases">
        <title>Sequencing the genomes of 1000 actinobacteria strains.</title>
        <authorList>
            <person name="Klenk H.-P."/>
        </authorList>
    </citation>
    <scope>NUCLEOTIDE SEQUENCE [LARGE SCALE GENOMIC DNA]</scope>
    <source>
        <strain evidence="5 7">DSM 44724</strain>
    </source>
</reference>
<evidence type="ECO:0000259" key="2">
    <source>
        <dbReference type="Pfam" id="PF00149"/>
    </source>
</evidence>
<dbReference type="EMBL" id="JAVDYD010000001">
    <property type="protein sequence ID" value="MDR7340652.1"/>
    <property type="molecule type" value="Genomic_DNA"/>
</dbReference>